<dbReference type="Proteomes" id="UP000663722">
    <property type="component" value="Chromosome"/>
</dbReference>
<evidence type="ECO:0000256" key="4">
    <source>
        <dbReference type="SAM" id="Phobius"/>
    </source>
</evidence>
<keyword evidence="4" id="KW-0812">Transmembrane</keyword>
<dbReference type="InterPro" id="IPR020472">
    <property type="entry name" value="WD40_PAC1"/>
</dbReference>
<reference evidence="5" key="1">
    <citation type="journal article" date="2021" name="Microb. Physiol.">
        <title>Proteogenomic Insights into the Physiology of Marine, Sulfate-Reducing, Filamentous Desulfonema limicola and Desulfonema magnum.</title>
        <authorList>
            <person name="Schnaars V."/>
            <person name="Wohlbrand L."/>
            <person name="Scheve S."/>
            <person name="Hinrichs C."/>
            <person name="Reinhardt R."/>
            <person name="Rabus R."/>
        </authorList>
    </citation>
    <scope>NUCLEOTIDE SEQUENCE</scope>
    <source>
        <strain evidence="5">4be13</strain>
    </source>
</reference>
<protein>
    <submittedName>
        <fullName evidence="5">WD40 repeat-containing protein</fullName>
    </submittedName>
</protein>
<organism evidence="5 6">
    <name type="scientific">Desulfonema magnum</name>
    <dbReference type="NCBI Taxonomy" id="45655"/>
    <lineage>
        <taxon>Bacteria</taxon>
        <taxon>Pseudomonadati</taxon>
        <taxon>Thermodesulfobacteriota</taxon>
        <taxon>Desulfobacteria</taxon>
        <taxon>Desulfobacterales</taxon>
        <taxon>Desulfococcaceae</taxon>
        <taxon>Desulfonema</taxon>
    </lineage>
</organism>
<dbReference type="AlphaFoldDB" id="A0A975BH21"/>
<keyword evidence="6" id="KW-1185">Reference proteome</keyword>
<dbReference type="Gene3D" id="2.130.10.10">
    <property type="entry name" value="YVTN repeat-like/Quinoprotein amine dehydrogenase"/>
    <property type="match status" value="2"/>
</dbReference>
<dbReference type="PROSITE" id="PS00678">
    <property type="entry name" value="WD_REPEATS_1"/>
    <property type="match status" value="1"/>
</dbReference>
<keyword evidence="1 3" id="KW-0853">WD repeat</keyword>
<dbReference type="InterPro" id="IPR001680">
    <property type="entry name" value="WD40_rpt"/>
</dbReference>
<accession>A0A975BH21</accession>
<evidence type="ECO:0000256" key="3">
    <source>
        <dbReference type="PROSITE-ProRule" id="PRU00221"/>
    </source>
</evidence>
<feature type="repeat" description="WD" evidence="3">
    <location>
        <begin position="319"/>
        <end position="360"/>
    </location>
</feature>
<dbReference type="PANTHER" id="PTHR19848:SF8">
    <property type="entry name" value="F-BOX AND WD REPEAT DOMAIN CONTAINING 7"/>
    <property type="match status" value="1"/>
</dbReference>
<dbReference type="InterPro" id="IPR015943">
    <property type="entry name" value="WD40/YVTN_repeat-like_dom_sf"/>
</dbReference>
<dbReference type="InterPro" id="IPR036322">
    <property type="entry name" value="WD40_repeat_dom_sf"/>
</dbReference>
<dbReference type="KEGG" id="dmm:dnm_011500"/>
<evidence type="ECO:0000313" key="5">
    <source>
        <dbReference type="EMBL" id="QTA85145.1"/>
    </source>
</evidence>
<feature type="transmembrane region" description="Helical" evidence="4">
    <location>
        <begin position="441"/>
        <end position="461"/>
    </location>
</feature>
<feature type="transmembrane region" description="Helical" evidence="4">
    <location>
        <begin position="71"/>
        <end position="88"/>
    </location>
</feature>
<dbReference type="PRINTS" id="PR00320">
    <property type="entry name" value="GPROTEINBRPT"/>
</dbReference>
<evidence type="ECO:0000313" key="6">
    <source>
        <dbReference type="Proteomes" id="UP000663722"/>
    </source>
</evidence>
<dbReference type="Pfam" id="PF00400">
    <property type="entry name" value="WD40"/>
    <property type="match status" value="5"/>
</dbReference>
<dbReference type="InterPro" id="IPR019775">
    <property type="entry name" value="WD40_repeat_CS"/>
</dbReference>
<feature type="repeat" description="WD" evidence="3">
    <location>
        <begin position="231"/>
        <end position="263"/>
    </location>
</feature>
<keyword evidence="2" id="KW-0677">Repeat</keyword>
<feature type="repeat" description="WD" evidence="3">
    <location>
        <begin position="187"/>
        <end position="228"/>
    </location>
</feature>
<dbReference type="SMART" id="SM00320">
    <property type="entry name" value="WD40"/>
    <property type="match status" value="5"/>
</dbReference>
<proteinExistence type="predicted"/>
<dbReference type="PROSITE" id="PS50082">
    <property type="entry name" value="WD_REPEATS_2"/>
    <property type="match status" value="4"/>
</dbReference>
<dbReference type="PROSITE" id="PS50294">
    <property type="entry name" value="WD_REPEATS_REGION"/>
    <property type="match status" value="4"/>
</dbReference>
<dbReference type="CDD" id="cd00200">
    <property type="entry name" value="WD40"/>
    <property type="match status" value="1"/>
</dbReference>
<gene>
    <name evidence="5" type="ORF">dnm_011500</name>
</gene>
<evidence type="ECO:0000256" key="1">
    <source>
        <dbReference type="ARBA" id="ARBA00022574"/>
    </source>
</evidence>
<sequence length="465" mass="52937">MPSCLRGKKTGTKPRSELLFKQALTTNGLKFHTLIRLKTSDSSGKIGVPRSGGLCEKGGHFMNFRTKSEKYFYIMLVFCVLFSAKVIFAEKFSAKEWNTLKMNGITLDVKFSPKGNYFAYRVYNAYYVCDQNYNVIWQYENNEAPLVITSRLFDFSPDEKYIAFGRYQTSHDIGIFRLSDRKIIQILKGHSDHLNSVLFGPDETCLISGSSDKTVKIWNLSGGKFFERQTLRGHSKPVYSLSFSPDGVYLASGGLDKNIKIWKSFRGRFSEFQTLKGHPYIENVCFSPDGKYLASGGFDEDIIKIWKLSRGGFFEFQTLKGHSETVENMAFSPDGKYLALGSRNRFVKIWKLSQGIFIEFQILKGHSDKIGNICFSPDGKYLASGGWDHTVRIWKLNGVSSGMNIPMNKVKDAVASLFRHPIWGNIREFKQDFISLLRDPMWEGIGGMAGILSFIVILMRWGKRK</sequence>
<dbReference type="PANTHER" id="PTHR19848">
    <property type="entry name" value="WD40 REPEAT PROTEIN"/>
    <property type="match status" value="1"/>
</dbReference>
<keyword evidence="4" id="KW-0472">Membrane</keyword>
<keyword evidence="4" id="KW-1133">Transmembrane helix</keyword>
<dbReference type="EMBL" id="CP061800">
    <property type="protein sequence ID" value="QTA85145.1"/>
    <property type="molecule type" value="Genomic_DNA"/>
</dbReference>
<feature type="repeat" description="WD" evidence="3">
    <location>
        <begin position="363"/>
        <end position="397"/>
    </location>
</feature>
<evidence type="ECO:0000256" key="2">
    <source>
        <dbReference type="ARBA" id="ARBA00022737"/>
    </source>
</evidence>
<dbReference type="SUPFAM" id="SSF50978">
    <property type="entry name" value="WD40 repeat-like"/>
    <property type="match status" value="1"/>
</dbReference>
<name>A0A975BH21_9BACT</name>